<name>S3HG98_9HYPH</name>
<comment type="similarity">
    <text evidence="2">Belongs to the TrbI/VirB10 family.</text>
</comment>
<evidence type="ECO:0000256" key="2">
    <source>
        <dbReference type="ARBA" id="ARBA00010265"/>
    </source>
</evidence>
<evidence type="ECO:0000256" key="7">
    <source>
        <dbReference type="SAM" id="MobiDB-lite"/>
    </source>
</evidence>
<keyword evidence="10" id="KW-1185">Reference proteome</keyword>
<sequence>MQRSPELEAMLAADEAEVRDAQVRKKRMLGGTALVIAGAALAYVFALSPQKPSQNVLEGDEEFSTTTFRPPSFLREETKQETPPADNIIQIPEPPPPQPQPEASEFNVPSPPAAAPVDPAPDVFPERYRSKQIVADIAGTAEATSVNASEAGGAIVAGEDRNSKYLAAASAIADRSAKARQISRIDALIPEGTLIPGILETAVNSDLPGQIRAITSEDVYSFDGRRVLIPTGTRLIGEYQSDITRGQKRIFVIWTRLLRDDGVSVRLNSIGADGLGRSGLTGRVENKWRERFGSAILLSIVGAGSSYLTGYGSNQFSTGSDGYSRSGEAADLARQTIAQTFSDMANQALSENLKIPPTISVHQGERIFVYVRQDLDFSAMYPDPVEEALKEIRRERGLDQNRFR</sequence>
<reference evidence="9 10" key="1">
    <citation type="journal article" date="2012" name="J. Bacteriol.">
        <title>Genome sequence of Rhizobium grahamii CCGE502, a broad-host-range symbiont with low nodulation competitiveness in Phaseolus vulgaris.</title>
        <authorList>
            <person name="Althabegoiti M.J."/>
            <person name="Lozano L."/>
            <person name="Torres-Tejerizo G."/>
            <person name="Ormeno-Orrillo E."/>
            <person name="Rogel M.A."/>
            <person name="Gonzalez V."/>
            <person name="Martinez-Romero E."/>
        </authorList>
    </citation>
    <scope>NUCLEOTIDE SEQUENCE [LARGE SCALE GENOMIC DNA]</scope>
    <source>
        <strain evidence="9 10">CCGE 502</strain>
    </source>
</reference>
<dbReference type="EMBL" id="AEYE02000017">
    <property type="protein sequence ID" value="EPE97080.1"/>
    <property type="molecule type" value="Genomic_DNA"/>
</dbReference>
<keyword evidence="4 8" id="KW-0812">Transmembrane</keyword>
<dbReference type="InterPro" id="IPR005498">
    <property type="entry name" value="T4SS_VirB10/TraB/TrbI"/>
</dbReference>
<dbReference type="CDD" id="cd16429">
    <property type="entry name" value="VirB10"/>
    <property type="match status" value="1"/>
</dbReference>
<evidence type="ECO:0000256" key="3">
    <source>
        <dbReference type="ARBA" id="ARBA00022475"/>
    </source>
</evidence>
<dbReference type="HOGENOM" id="CLU_041899_5_0_5"/>
<dbReference type="AlphaFoldDB" id="S3HG98"/>
<dbReference type="InterPro" id="IPR047695">
    <property type="entry name" value="T4SS_VirB10/PtlG"/>
</dbReference>
<evidence type="ECO:0000313" key="9">
    <source>
        <dbReference type="EMBL" id="EPE97080.1"/>
    </source>
</evidence>
<evidence type="ECO:0000256" key="8">
    <source>
        <dbReference type="SAM" id="Phobius"/>
    </source>
</evidence>
<keyword evidence="6 8" id="KW-0472">Membrane</keyword>
<evidence type="ECO:0000256" key="5">
    <source>
        <dbReference type="ARBA" id="ARBA00022989"/>
    </source>
</evidence>
<dbReference type="InterPro" id="IPR042217">
    <property type="entry name" value="T4SS_VirB10/TrbI"/>
</dbReference>
<dbReference type="Proteomes" id="UP000014411">
    <property type="component" value="Unassembled WGS sequence"/>
</dbReference>
<dbReference type="STRING" id="990285.RGCCGE502_16990"/>
<dbReference type="GO" id="GO:0005886">
    <property type="term" value="C:plasma membrane"/>
    <property type="evidence" value="ECO:0007669"/>
    <property type="project" value="UniProtKB-SubCell"/>
</dbReference>
<comment type="caution">
    <text evidence="9">The sequence shown here is derived from an EMBL/GenBank/DDBJ whole genome shotgun (WGS) entry which is preliminary data.</text>
</comment>
<dbReference type="Gene3D" id="2.40.128.260">
    <property type="entry name" value="Type IV secretion system, VirB10/TraB/TrbI"/>
    <property type="match status" value="2"/>
</dbReference>
<accession>S3HG98</accession>
<feature type="transmembrane region" description="Helical" evidence="8">
    <location>
        <begin position="28"/>
        <end position="46"/>
    </location>
</feature>
<dbReference type="RefSeq" id="WP_016555393.1">
    <property type="nucleotide sequence ID" value="NZ_AEYE02000017.1"/>
</dbReference>
<keyword evidence="5 8" id="KW-1133">Transmembrane helix</keyword>
<evidence type="ECO:0000256" key="6">
    <source>
        <dbReference type="ARBA" id="ARBA00023136"/>
    </source>
</evidence>
<keyword evidence="3" id="KW-1003">Cell membrane</keyword>
<feature type="region of interest" description="Disordered" evidence="7">
    <location>
        <begin position="53"/>
        <end position="119"/>
    </location>
</feature>
<dbReference type="eggNOG" id="COG2948">
    <property type="taxonomic scope" value="Bacteria"/>
</dbReference>
<evidence type="ECO:0000313" key="10">
    <source>
        <dbReference type="Proteomes" id="UP000014411"/>
    </source>
</evidence>
<dbReference type="Pfam" id="PF03743">
    <property type="entry name" value="TrbI"/>
    <property type="match status" value="1"/>
</dbReference>
<organism evidence="9 10">
    <name type="scientific">Rhizobium grahamii CCGE 502</name>
    <dbReference type="NCBI Taxonomy" id="990285"/>
    <lineage>
        <taxon>Bacteria</taxon>
        <taxon>Pseudomonadati</taxon>
        <taxon>Pseudomonadota</taxon>
        <taxon>Alphaproteobacteria</taxon>
        <taxon>Hyphomicrobiales</taxon>
        <taxon>Rhizobiaceae</taxon>
        <taxon>Rhizobium/Agrobacterium group</taxon>
        <taxon>Rhizobium</taxon>
    </lineage>
</organism>
<dbReference type="NCBIfam" id="NF038091">
    <property type="entry name" value="T4SS_VirB10"/>
    <property type="match status" value="1"/>
</dbReference>
<evidence type="ECO:0000256" key="4">
    <source>
        <dbReference type="ARBA" id="ARBA00022692"/>
    </source>
</evidence>
<gene>
    <name evidence="9" type="ORF">RGCCGE502_16990</name>
</gene>
<proteinExistence type="inferred from homology"/>
<comment type="subcellular location">
    <subcellularLocation>
        <location evidence="1">Cell membrane</location>
        <topology evidence="1">Single-pass membrane protein</topology>
    </subcellularLocation>
</comment>
<evidence type="ECO:0000256" key="1">
    <source>
        <dbReference type="ARBA" id="ARBA00004162"/>
    </source>
</evidence>
<protein>
    <submittedName>
        <fullName evidence="9">Conjugation TrbI family protein</fullName>
    </submittedName>
</protein>